<dbReference type="AlphaFoldDB" id="A0A2K9N7W4"/>
<proteinExistence type="predicted"/>
<dbReference type="OrthoDB" id="9799145at2"/>
<dbReference type="GO" id="GO:0016787">
    <property type="term" value="F:hydrolase activity"/>
    <property type="evidence" value="ECO:0007669"/>
    <property type="project" value="UniProtKB-KW"/>
</dbReference>
<gene>
    <name evidence="2" type="ORF">C0V82_02490</name>
</gene>
<dbReference type="PROSITE" id="PS51084">
    <property type="entry name" value="HIT_2"/>
    <property type="match status" value="1"/>
</dbReference>
<dbReference type="RefSeq" id="WP_102110984.1">
    <property type="nucleotide sequence ID" value="NZ_BMGN01000004.1"/>
</dbReference>
<keyword evidence="3" id="KW-1185">Reference proteome</keyword>
<dbReference type="Gene3D" id="3.30.428.10">
    <property type="entry name" value="HIT-like"/>
    <property type="match status" value="1"/>
</dbReference>
<dbReference type="Proteomes" id="UP000234752">
    <property type="component" value="Chromosome eg_1"/>
</dbReference>
<dbReference type="InterPro" id="IPR036265">
    <property type="entry name" value="HIT-like_sf"/>
</dbReference>
<dbReference type="Pfam" id="PF01230">
    <property type="entry name" value="HIT"/>
    <property type="match status" value="1"/>
</dbReference>
<sequence>METGFDLDARLMADTVTLGDWPLSRVLLMRNRLFPWLVLVPRRAGAVEIHRLSPADQVLLTRETSAAARVLERLFQPDKINTGALGNVVSQLHMHVIARRRDDPAWPGPVWGRGLSAAYGGDELTALADRLWDALKTEIAVIRDMK</sequence>
<dbReference type="InterPro" id="IPR026026">
    <property type="entry name" value="HIT_Hint"/>
</dbReference>
<dbReference type="InterPro" id="IPR011146">
    <property type="entry name" value="HIT-like"/>
</dbReference>
<accession>A0A2K9N7W4</accession>
<reference evidence="2 3" key="1">
    <citation type="submission" date="2017-12" db="EMBL/GenBank/DDBJ databases">
        <title>Genomes of bacteria within cyanobacterial aggregates.</title>
        <authorList>
            <person name="Cai H."/>
        </authorList>
    </citation>
    <scope>NUCLEOTIDE SEQUENCE [LARGE SCALE GENOMIC DNA]</scope>
    <source>
        <strain evidence="2 3">TH16</strain>
    </source>
</reference>
<protein>
    <submittedName>
        <fullName evidence="2">Diadenosine tetraphosphate hydrolase</fullName>
    </submittedName>
</protein>
<organism evidence="2 3">
    <name type="scientific">Niveispirillum cyanobacteriorum</name>
    <dbReference type="NCBI Taxonomy" id="1612173"/>
    <lineage>
        <taxon>Bacteria</taxon>
        <taxon>Pseudomonadati</taxon>
        <taxon>Pseudomonadota</taxon>
        <taxon>Alphaproteobacteria</taxon>
        <taxon>Rhodospirillales</taxon>
        <taxon>Azospirillaceae</taxon>
        <taxon>Niveispirillum</taxon>
    </lineage>
</organism>
<keyword evidence="2" id="KW-0378">Hydrolase</keyword>
<dbReference type="EMBL" id="CP025611">
    <property type="protein sequence ID" value="AUN29241.1"/>
    <property type="molecule type" value="Genomic_DNA"/>
</dbReference>
<dbReference type="PIRSF" id="PIRSF000714">
    <property type="entry name" value="HIT"/>
    <property type="match status" value="1"/>
</dbReference>
<evidence type="ECO:0000256" key="1">
    <source>
        <dbReference type="PROSITE-ProRule" id="PRU00464"/>
    </source>
</evidence>
<dbReference type="KEGG" id="ncb:C0V82_02490"/>
<evidence type="ECO:0000313" key="2">
    <source>
        <dbReference type="EMBL" id="AUN29241.1"/>
    </source>
</evidence>
<dbReference type="SUPFAM" id="SSF54197">
    <property type="entry name" value="HIT-like"/>
    <property type="match status" value="1"/>
</dbReference>
<evidence type="ECO:0000313" key="3">
    <source>
        <dbReference type="Proteomes" id="UP000234752"/>
    </source>
</evidence>
<name>A0A2K9N7W4_9PROT</name>
<comment type="caution">
    <text evidence="1">Lacks conserved residue(s) required for the propagation of feature annotation.</text>
</comment>